<evidence type="ECO:0000256" key="6">
    <source>
        <dbReference type="ARBA" id="ARBA00022679"/>
    </source>
</evidence>
<keyword evidence="11" id="KW-0472">Membrane</keyword>
<evidence type="ECO:0000256" key="2">
    <source>
        <dbReference type="ARBA" id="ARBA00004922"/>
    </source>
</evidence>
<dbReference type="SUPFAM" id="SSF53448">
    <property type="entry name" value="Nucleotide-diphospho-sugar transferases"/>
    <property type="match status" value="1"/>
</dbReference>
<dbReference type="PANTHER" id="PTHR10859">
    <property type="entry name" value="GLYCOSYL TRANSFERASE"/>
    <property type="match status" value="1"/>
</dbReference>
<evidence type="ECO:0000256" key="3">
    <source>
        <dbReference type="ARBA" id="ARBA00006739"/>
    </source>
</evidence>
<keyword evidence="6 16" id="KW-0808">Transferase</keyword>
<keyword evidence="8" id="KW-0256">Endoplasmic reticulum</keyword>
<dbReference type="InterPro" id="IPR035518">
    <property type="entry name" value="DPG_synthase"/>
</dbReference>
<name>A0A6F9D5P6_9ASCI</name>
<dbReference type="GO" id="GO:0006487">
    <property type="term" value="P:protein N-linked glycosylation"/>
    <property type="evidence" value="ECO:0007669"/>
    <property type="project" value="TreeGrafter"/>
</dbReference>
<keyword evidence="10" id="KW-1133">Transmembrane helix</keyword>
<dbReference type="CDD" id="cd04188">
    <property type="entry name" value="DPG_synthase"/>
    <property type="match status" value="1"/>
</dbReference>
<dbReference type="Gene3D" id="3.90.550.10">
    <property type="entry name" value="Spore Coat Polysaccharide Biosynthesis Protein SpsA, Chain A"/>
    <property type="match status" value="1"/>
</dbReference>
<comment type="pathway">
    <text evidence="2">Protein modification; protein glycosylation.</text>
</comment>
<proteinExistence type="evidence at transcript level"/>
<feature type="domain" description="Glycosyltransferase 2-like" evidence="15">
    <location>
        <begin position="75"/>
        <end position="189"/>
    </location>
</feature>
<comment type="catalytic activity">
    <reaction evidence="12">
        <text>a di-trans,poly-cis-dolichyl phosphate + UDP-alpha-D-glucose = a di-trans,poly-cis-dolichyl beta-D-glucosyl phosphate + UDP</text>
        <dbReference type="Rhea" id="RHEA:15401"/>
        <dbReference type="Rhea" id="RHEA-COMP:19498"/>
        <dbReference type="Rhea" id="RHEA-COMP:19502"/>
        <dbReference type="ChEBI" id="CHEBI:57525"/>
        <dbReference type="ChEBI" id="CHEBI:57683"/>
        <dbReference type="ChEBI" id="CHEBI:58223"/>
        <dbReference type="ChEBI" id="CHEBI:58885"/>
        <dbReference type="EC" id="2.4.1.117"/>
    </reaction>
    <physiologicalReaction direction="left-to-right" evidence="12">
        <dbReference type="Rhea" id="RHEA:15402"/>
    </physiologicalReaction>
</comment>
<evidence type="ECO:0000256" key="12">
    <source>
        <dbReference type="ARBA" id="ARBA00045097"/>
    </source>
</evidence>
<evidence type="ECO:0000313" key="16">
    <source>
        <dbReference type="EMBL" id="CAB3221220.1"/>
    </source>
</evidence>
<dbReference type="GO" id="GO:0005789">
    <property type="term" value="C:endoplasmic reticulum membrane"/>
    <property type="evidence" value="ECO:0007669"/>
    <property type="project" value="UniProtKB-SubCell"/>
</dbReference>
<accession>A0A6F9D5P6</accession>
<dbReference type="FunFam" id="3.90.550.10:FF:000068">
    <property type="entry name" value="ALG5, dolichyl-phosphate beta-glucosyltransferase"/>
    <property type="match status" value="1"/>
</dbReference>
<dbReference type="PANTHER" id="PTHR10859:SF91">
    <property type="entry name" value="DOLICHYL-PHOSPHATE BETA-GLUCOSYLTRANSFERASE"/>
    <property type="match status" value="1"/>
</dbReference>
<evidence type="ECO:0000256" key="1">
    <source>
        <dbReference type="ARBA" id="ARBA00004389"/>
    </source>
</evidence>
<keyword evidence="7" id="KW-0812">Transmembrane</keyword>
<evidence type="ECO:0000256" key="13">
    <source>
        <dbReference type="ARBA" id="ARBA00070518"/>
    </source>
</evidence>
<evidence type="ECO:0000256" key="11">
    <source>
        <dbReference type="ARBA" id="ARBA00023136"/>
    </source>
</evidence>
<keyword evidence="5" id="KW-0328">Glycosyltransferase</keyword>
<comment type="subcellular location">
    <subcellularLocation>
        <location evidence="1">Endoplasmic reticulum membrane</location>
        <topology evidence="1">Single-pass membrane protein</topology>
    </subcellularLocation>
</comment>
<evidence type="ECO:0000256" key="14">
    <source>
        <dbReference type="ARBA" id="ARBA00083115"/>
    </source>
</evidence>
<dbReference type="InterPro" id="IPR001173">
    <property type="entry name" value="Glyco_trans_2-like"/>
</dbReference>
<dbReference type="InterPro" id="IPR029044">
    <property type="entry name" value="Nucleotide-diphossugar_trans"/>
</dbReference>
<organism evidence="16">
    <name type="scientific">Phallusia mammillata</name>
    <dbReference type="NCBI Taxonomy" id="59560"/>
    <lineage>
        <taxon>Eukaryota</taxon>
        <taxon>Metazoa</taxon>
        <taxon>Chordata</taxon>
        <taxon>Tunicata</taxon>
        <taxon>Ascidiacea</taxon>
        <taxon>Phlebobranchia</taxon>
        <taxon>Ascidiidae</taxon>
        <taxon>Phallusia</taxon>
    </lineage>
</organism>
<dbReference type="GO" id="GO:0004581">
    <property type="term" value="F:dolichyl-phosphate beta-glucosyltransferase activity"/>
    <property type="evidence" value="ECO:0007669"/>
    <property type="project" value="UniProtKB-EC"/>
</dbReference>
<evidence type="ECO:0000256" key="7">
    <source>
        <dbReference type="ARBA" id="ARBA00022692"/>
    </source>
</evidence>
<dbReference type="AlphaFoldDB" id="A0A6F9D5P6"/>
<comment type="similarity">
    <text evidence="3">Belongs to the glycosyltransferase 2 family.</text>
</comment>
<evidence type="ECO:0000256" key="10">
    <source>
        <dbReference type="ARBA" id="ARBA00022989"/>
    </source>
</evidence>
<dbReference type="EC" id="2.4.1.117" evidence="4"/>
<keyword evidence="9" id="KW-0735">Signal-anchor</keyword>
<gene>
    <name evidence="16" type="primary">Alg5</name>
</gene>
<dbReference type="Pfam" id="PF00535">
    <property type="entry name" value="Glycos_transf_2"/>
    <property type="match status" value="1"/>
</dbReference>
<dbReference type="EMBL" id="LR782865">
    <property type="protein sequence ID" value="CAB3221220.1"/>
    <property type="molecule type" value="mRNA"/>
</dbReference>
<evidence type="ECO:0000256" key="9">
    <source>
        <dbReference type="ARBA" id="ARBA00022968"/>
    </source>
</evidence>
<protein>
    <recommendedName>
        <fullName evidence="13">Dolichyl-phosphate beta-glucosyltransferase</fullName>
        <ecNumber evidence="4">2.4.1.117</ecNumber>
    </recommendedName>
    <alternativeName>
        <fullName evidence="14">Asparagine-linked glycosylation protein 5 homolog</fullName>
    </alternativeName>
</protein>
<evidence type="ECO:0000259" key="15">
    <source>
        <dbReference type="Pfam" id="PF00535"/>
    </source>
</evidence>
<sequence>MQENEKKLNSLQKVTKSKHFGNQNNTIRPEKLVFAVRHKLDMASFVRYESEKYFLADNKKVAFPSIFDKATIDLSVIVPAYNEEKRLPKMLVESLEHLEAKQKQNPKYEYEIIIVDDGSSDKTTEVGLGFTEKYGPSKVRVLTLFKNRGKGGAVRLGMMSARGRKLLMVDGDGATRFSDLDKVEAKLDEITTLPKESAIAVGSRAHLEEEAIANRSVFRTFLMKGFHLLVWLLCVRTVRDTQCGFKLLTRSAAVPIFTNLHVERWAFDVEMLYIAENLHIPVVEVAVVWTEIEGSKIVPVLSWIQMGKDIFLIWLHYFLGLWSIKASPE</sequence>
<reference evidence="16" key="1">
    <citation type="submission" date="2020-04" db="EMBL/GenBank/DDBJ databases">
        <authorList>
            <person name="Neveu A P."/>
        </authorList>
    </citation>
    <scope>NUCLEOTIDE SEQUENCE</scope>
    <source>
        <tissue evidence="16">Whole embryo</tissue>
    </source>
</reference>
<evidence type="ECO:0000256" key="8">
    <source>
        <dbReference type="ARBA" id="ARBA00022824"/>
    </source>
</evidence>
<evidence type="ECO:0000256" key="5">
    <source>
        <dbReference type="ARBA" id="ARBA00022676"/>
    </source>
</evidence>
<evidence type="ECO:0000256" key="4">
    <source>
        <dbReference type="ARBA" id="ARBA00012583"/>
    </source>
</evidence>